<organism evidence="1 2">
    <name type="scientific">Panagrolaimus sp. PS1159</name>
    <dbReference type="NCBI Taxonomy" id="55785"/>
    <lineage>
        <taxon>Eukaryota</taxon>
        <taxon>Metazoa</taxon>
        <taxon>Ecdysozoa</taxon>
        <taxon>Nematoda</taxon>
        <taxon>Chromadorea</taxon>
        <taxon>Rhabditida</taxon>
        <taxon>Tylenchina</taxon>
        <taxon>Panagrolaimomorpha</taxon>
        <taxon>Panagrolaimoidea</taxon>
        <taxon>Panagrolaimidae</taxon>
        <taxon>Panagrolaimus</taxon>
    </lineage>
</organism>
<reference evidence="2" key="1">
    <citation type="submission" date="2022-11" db="UniProtKB">
        <authorList>
            <consortium name="WormBaseParasite"/>
        </authorList>
    </citation>
    <scope>IDENTIFICATION</scope>
</reference>
<dbReference type="WBParaSite" id="PS1159_v2.g23651.t1">
    <property type="protein sequence ID" value="PS1159_v2.g23651.t1"/>
    <property type="gene ID" value="PS1159_v2.g23651"/>
</dbReference>
<proteinExistence type="predicted"/>
<name>A0AC35G4B0_9BILA</name>
<accession>A0AC35G4B0</accession>
<dbReference type="Proteomes" id="UP000887580">
    <property type="component" value="Unplaced"/>
</dbReference>
<sequence>MCTLLRVVKAFHLVTEETDERRSLASTQSLQSIRGGGGGGHSAVRRVDASDEHPTYLITTGPQPYPLYHHKQRSPSPIVSSSTGNNALPISNGNHGNSIGINPTSSTTTTATTEVEKVPIVQTWDPTSGTSSSVQANNTSNVSRLKTKSTSLDGPASIAHL</sequence>
<evidence type="ECO:0000313" key="1">
    <source>
        <dbReference type="Proteomes" id="UP000887580"/>
    </source>
</evidence>
<protein>
    <submittedName>
        <fullName evidence="2">Uncharacterized protein</fullName>
    </submittedName>
</protein>
<evidence type="ECO:0000313" key="2">
    <source>
        <dbReference type="WBParaSite" id="PS1159_v2.g23651.t1"/>
    </source>
</evidence>